<name>A0A920CZ86_9BACL</name>
<feature type="transmembrane region" description="Helical" evidence="1">
    <location>
        <begin position="52"/>
        <end position="73"/>
    </location>
</feature>
<keyword evidence="3" id="KW-1185">Reference proteome</keyword>
<keyword evidence="1" id="KW-0472">Membrane</keyword>
<dbReference type="EMBL" id="BOSE01000009">
    <property type="protein sequence ID" value="GIP18636.1"/>
    <property type="molecule type" value="Genomic_DNA"/>
</dbReference>
<dbReference type="RefSeq" id="WP_213519286.1">
    <property type="nucleotide sequence ID" value="NZ_BOSE01000009.1"/>
</dbReference>
<proteinExistence type="predicted"/>
<protein>
    <submittedName>
        <fullName evidence="2">Uncharacterized protein</fullName>
    </submittedName>
</protein>
<dbReference type="AlphaFoldDB" id="A0A920CZ86"/>
<evidence type="ECO:0000313" key="2">
    <source>
        <dbReference type="EMBL" id="GIP18636.1"/>
    </source>
</evidence>
<feature type="transmembrane region" description="Helical" evidence="1">
    <location>
        <begin position="85"/>
        <end position="105"/>
    </location>
</feature>
<reference evidence="2" key="1">
    <citation type="submission" date="2021-03" db="EMBL/GenBank/DDBJ databases">
        <title>Antimicrobial resistance genes in bacteria isolated from Japanese honey, and their potential for conferring macrolide and lincosamide resistance in the American foulbrood pathogen Paenibacillus larvae.</title>
        <authorList>
            <person name="Okamoto M."/>
            <person name="Kumagai M."/>
            <person name="Kanamori H."/>
            <person name="Takamatsu D."/>
        </authorList>
    </citation>
    <scope>NUCLEOTIDE SEQUENCE</scope>
    <source>
        <strain evidence="2">J40TS1</strain>
    </source>
</reference>
<keyword evidence="1" id="KW-0812">Transmembrane</keyword>
<sequence>MKNNKNSLDEMQREKRNSIGNQMFMLMFYALLIDIGLYGYGVRWLSYPTNVMVIIIVCMSIYLVRIIAVNAYLPPKAQNRRNGVILMITIVFSIVLAITGILLLGESPAETVATTKDNSAIILAIVSVVGLLMALIVMVITKVNNKDEKED</sequence>
<organism evidence="2 3">
    <name type="scientific">Paenibacillus montaniterrae</name>
    <dbReference type="NCBI Taxonomy" id="429341"/>
    <lineage>
        <taxon>Bacteria</taxon>
        <taxon>Bacillati</taxon>
        <taxon>Bacillota</taxon>
        <taxon>Bacilli</taxon>
        <taxon>Bacillales</taxon>
        <taxon>Paenibacillaceae</taxon>
        <taxon>Paenibacillus</taxon>
    </lineage>
</organism>
<accession>A0A920CZ86</accession>
<evidence type="ECO:0000256" key="1">
    <source>
        <dbReference type="SAM" id="Phobius"/>
    </source>
</evidence>
<gene>
    <name evidence="2" type="ORF">J40TS1_42780</name>
</gene>
<comment type="caution">
    <text evidence="2">The sequence shown here is derived from an EMBL/GenBank/DDBJ whole genome shotgun (WGS) entry which is preliminary data.</text>
</comment>
<feature type="transmembrane region" description="Helical" evidence="1">
    <location>
        <begin position="21"/>
        <end position="40"/>
    </location>
</feature>
<feature type="transmembrane region" description="Helical" evidence="1">
    <location>
        <begin position="120"/>
        <end position="140"/>
    </location>
</feature>
<dbReference type="Proteomes" id="UP000683139">
    <property type="component" value="Unassembled WGS sequence"/>
</dbReference>
<keyword evidence="1" id="KW-1133">Transmembrane helix</keyword>
<evidence type="ECO:0000313" key="3">
    <source>
        <dbReference type="Proteomes" id="UP000683139"/>
    </source>
</evidence>